<name>A0AAE0JC36_9PEZI</name>
<comment type="caution">
    <text evidence="2">The sequence shown here is derived from an EMBL/GenBank/DDBJ whole genome shotgun (WGS) entry which is preliminary data.</text>
</comment>
<feature type="region of interest" description="Disordered" evidence="1">
    <location>
        <begin position="1"/>
        <end position="24"/>
    </location>
</feature>
<evidence type="ECO:0000313" key="3">
    <source>
        <dbReference type="Proteomes" id="UP001278500"/>
    </source>
</evidence>
<dbReference type="GeneID" id="87862779"/>
<feature type="compositionally biased region" description="Acidic residues" evidence="1">
    <location>
        <begin position="251"/>
        <end position="282"/>
    </location>
</feature>
<reference evidence="2" key="2">
    <citation type="submission" date="2023-06" db="EMBL/GenBank/DDBJ databases">
        <authorList>
            <consortium name="Lawrence Berkeley National Laboratory"/>
            <person name="Haridas S."/>
            <person name="Hensen N."/>
            <person name="Bonometti L."/>
            <person name="Westerberg I."/>
            <person name="Brannstrom I.O."/>
            <person name="Guillou S."/>
            <person name="Cros-Aarteil S."/>
            <person name="Calhoun S."/>
            <person name="Kuo A."/>
            <person name="Mondo S."/>
            <person name="Pangilinan J."/>
            <person name="Riley R."/>
            <person name="Labutti K."/>
            <person name="Andreopoulos B."/>
            <person name="Lipzen A."/>
            <person name="Chen C."/>
            <person name="Yanf M."/>
            <person name="Daum C."/>
            <person name="Ng V."/>
            <person name="Clum A."/>
            <person name="Steindorff A."/>
            <person name="Ohm R."/>
            <person name="Martin F."/>
            <person name="Silar P."/>
            <person name="Natvig D."/>
            <person name="Lalanne C."/>
            <person name="Gautier V."/>
            <person name="Ament-Velasquez S.L."/>
            <person name="Kruys A."/>
            <person name="Hutchinson M.I."/>
            <person name="Powell A.J."/>
            <person name="Barry K."/>
            <person name="Miller A.N."/>
            <person name="Grigoriev I.V."/>
            <person name="Debuchy R."/>
            <person name="Gladieux P."/>
            <person name="Thoren M.H."/>
            <person name="Johannesson H."/>
        </authorList>
    </citation>
    <scope>NUCLEOTIDE SEQUENCE</scope>
    <source>
        <strain evidence="2">CBS 560.94</strain>
    </source>
</reference>
<dbReference type="EMBL" id="JAUEPP010000005">
    <property type="protein sequence ID" value="KAK3342382.1"/>
    <property type="molecule type" value="Genomic_DNA"/>
</dbReference>
<gene>
    <name evidence="2" type="ORF">B0H65DRAFT_443224</name>
</gene>
<protein>
    <submittedName>
        <fullName evidence="2">Uncharacterized protein</fullName>
    </submittedName>
</protein>
<organism evidence="2 3">
    <name type="scientific">Neurospora tetraspora</name>
    <dbReference type="NCBI Taxonomy" id="94610"/>
    <lineage>
        <taxon>Eukaryota</taxon>
        <taxon>Fungi</taxon>
        <taxon>Dikarya</taxon>
        <taxon>Ascomycota</taxon>
        <taxon>Pezizomycotina</taxon>
        <taxon>Sordariomycetes</taxon>
        <taxon>Sordariomycetidae</taxon>
        <taxon>Sordariales</taxon>
        <taxon>Sordariaceae</taxon>
        <taxon>Neurospora</taxon>
    </lineage>
</organism>
<proteinExistence type="predicted"/>
<dbReference type="Proteomes" id="UP001278500">
    <property type="component" value="Unassembled WGS sequence"/>
</dbReference>
<feature type="compositionally biased region" description="Polar residues" evidence="1">
    <location>
        <begin position="126"/>
        <end position="144"/>
    </location>
</feature>
<dbReference type="RefSeq" id="XP_062680175.1">
    <property type="nucleotide sequence ID" value="XM_062825625.1"/>
</dbReference>
<dbReference type="AlphaFoldDB" id="A0AAE0JC36"/>
<feature type="region of interest" description="Disordered" evidence="1">
    <location>
        <begin position="96"/>
        <end position="170"/>
    </location>
</feature>
<feature type="compositionally biased region" description="Low complexity" evidence="1">
    <location>
        <begin position="114"/>
        <end position="125"/>
    </location>
</feature>
<sequence length="384" mass="45065">MDRSGNGSFSHHACPTEPSSKRSEAVRNVINAIEGFAKRLLPAFHLDVSKYLPRRVSVRGPHPGRAPITWRVPLFFPEEDFAADAMHAIHTIVSRRPSTKGHNRGQLSVNNSNTMAGVTATGTTTIRNSSSMAQEAASTTSATNAPKHESEPLDTTSSQPLSDEEQEGSWKLQEEEYELTLQQLNAQRDKIKQIYDKKKAQIDKECGLMRSEVRRHWWDDRRLNELKRQLEDMTNKLQERRAIEKEWRKEEEEEEDGEESESDDEEDDEDDDEEDDEEEWDPEAAKRRIYKLETLKMRHEWEALYYRMLTEKNDHTIRLSNIEKKRTEALLKVEEEYNRDMYAWYKMRDEYHRREMGEESESRNIQHSRASYVRRLATCTSVVW</sequence>
<dbReference type="InterPro" id="IPR016024">
    <property type="entry name" value="ARM-type_fold"/>
</dbReference>
<reference evidence="2" key="1">
    <citation type="journal article" date="2023" name="Mol. Phylogenet. Evol.">
        <title>Genome-scale phylogeny and comparative genomics of the fungal order Sordariales.</title>
        <authorList>
            <person name="Hensen N."/>
            <person name="Bonometti L."/>
            <person name="Westerberg I."/>
            <person name="Brannstrom I.O."/>
            <person name="Guillou S."/>
            <person name="Cros-Aarteil S."/>
            <person name="Calhoun S."/>
            <person name="Haridas S."/>
            <person name="Kuo A."/>
            <person name="Mondo S."/>
            <person name="Pangilinan J."/>
            <person name="Riley R."/>
            <person name="LaButti K."/>
            <person name="Andreopoulos B."/>
            <person name="Lipzen A."/>
            <person name="Chen C."/>
            <person name="Yan M."/>
            <person name="Daum C."/>
            <person name="Ng V."/>
            <person name="Clum A."/>
            <person name="Steindorff A."/>
            <person name="Ohm R.A."/>
            <person name="Martin F."/>
            <person name="Silar P."/>
            <person name="Natvig D.O."/>
            <person name="Lalanne C."/>
            <person name="Gautier V."/>
            <person name="Ament-Velasquez S.L."/>
            <person name="Kruys A."/>
            <person name="Hutchinson M.I."/>
            <person name="Powell A.J."/>
            <person name="Barry K."/>
            <person name="Miller A.N."/>
            <person name="Grigoriev I.V."/>
            <person name="Debuchy R."/>
            <person name="Gladieux P."/>
            <person name="Hiltunen Thoren M."/>
            <person name="Johannesson H."/>
        </authorList>
    </citation>
    <scope>NUCLEOTIDE SEQUENCE</scope>
    <source>
        <strain evidence="2">CBS 560.94</strain>
    </source>
</reference>
<accession>A0AAE0JC36</accession>
<dbReference type="SUPFAM" id="SSF48371">
    <property type="entry name" value="ARM repeat"/>
    <property type="match status" value="1"/>
</dbReference>
<keyword evidence="3" id="KW-1185">Reference proteome</keyword>
<evidence type="ECO:0000313" key="2">
    <source>
        <dbReference type="EMBL" id="KAK3342382.1"/>
    </source>
</evidence>
<evidence type="ECO:0000256" key="1">
    <source>
        <dbReference type="SAM" id="MobiDB-lite"/>
    </source>
</evidence>
<feature type="region of interest" description="Disordered" evidence="1">
    <location>
        <begin position="245"/>
        <end position="283"/>
    </location>
</feature>